<dbReference type="AlphaFoldDB" id="A0A7Y0HFK5"/>
<dbReference type="Pfam" id="PF00496">
    <property type="entry name" value="SBP_bac_5"/>
    <property type="match status" value="1"/>
</dbReference>
<dbReference type="GO" id="GO:0030288">
    <property type="term" value="C:outer membrane-bounded periplasmic space"/>
    <property type="evidence" value="ECO:0007669"/>
    <property type="project" value="UniProtKB-ARBA"/>
</dbReference>
<dbReference type="InterPro" id="IPR039424">
    <property type="entry name" value="SBP_5"/>
</dbReference>
<dbReference type="PIRSF" id="PIRSF002741">
    <property type="entry name" value="MppA"/>
    <property type="match status" value="1"/>
</dbReference>
<evidence type="ECO:0000313" key="5">
    <source>
        <dbReference type="EMBL" id="NMM44693.1"/>
    </source>
</evidence>
<keyword evidence="3" id="KW-0732">Signal</keyword>
<evidence type="ECO:0000256" key="1">
    <source>
        <dbReference type="ARBA" id="ARBA00004418"/>
    </source>
</evidence>
<organism evidence="5 6">
    <name type="scientific">Pacificispira spongiicola</name>
    <dbReference type="NCBI Taxonomy" id="2729598"/>
    <lineage>
        <taxon>Bacteria</taxon>
        <taxon>Pseudomonadati</taxon>
        <taxon>Pseudomonadota</taxon>
        <taxon>Alphaproteobacteria</taxon>
        <taxon>Rhodospirillales</taxon>
        <taxon>Rhodospirillaceae</taxon>
        <taxon>Pacificispira</taxon>
    </lineage>
</organism>
<comment type="caution">
    <text evidence="5">The sequence shown here is derived from an EMBL/GenBank/DDBJ whole genome shotgun (WGS) entry which is preliminary data.</text>
</comment>
<name>A0A7Y0HFK5_9PROT</name>
<reference evidence="5 6" key="1">
    <citation type="submission" date="2020-04" db="EMBL/GenBank/DDBJ databases">
        <title>Rhodospirillaceae bacterium KN72 isolated from deep sea.</title>
        <authorList>
            <person name="Zhang D.-C."/>
        </authorList>
    </citation>
    <scope>NUCLEOTIDE SEQUENCE [LARGE SCALE GENOMIC DNA]</scope>
    <source>
        <strain evidence="5 6">KN72</strain>
    </source>
</reference>
<dbReference type="InterPro" id="IPR000914">
    <property type="entry name" value="SBP_5_dom"/>
</dbReference>
<dbReference type="GO" id="GO:0015833">
    <property type="term" value="P:peptide transport"/>
    <property type="evidence" value="ECO:0007669"/>
    <property type="project" value="TreeGrafter"/>
</dbReference>
<dbReference type="PANTHER" id="PTHR30290:SF65">
    <property type="entry name" value="MONOACYL PHOSPHATIDYLINOSITOL TETRAMANNOSIDE-BINDING PROTEIN LPQW-RELATED"/>
    <property type="match status" value="1"/>
</dbReference>
<dbReference type="Gene3D" id="3.40.190.10">
    <property type="entry name" value="Periplasmic binding protein-like II"/>
    <property type="match status" value="1"/>
</dbReference>
<evidence type="ECO:0000259" key="4">
    <source>
        <dbReference type="Pfam" id="PF00496"/>
    </source>
</evidence>
<comment type="subcellular location">
    <subcellularLocation>
        <location evidence="1">Periplasm</location>
    </subcellularLocation>
</comment>
<proteinExistence type="inferred from homology"/>
<dbReference type="InterPro" id="IPR030678">
    <property type="entry name" value="Peptide/Ni-bd"/>
</dbReference>
<dbReference type="GO" id="GO:0043190">
    <property type="term" value="C:ATP-binding cassette (ABC) transporter complex"/>
    <property type="evidence" value="ECO:0007669"/>
    <property type="project" value="InterPro"/>
</dbReference>
<gene>
    <name evidence="5" type="ORF">HH303_09385</name>
</gene>
<dbReference type="EMBL" id="JABBNT010000002">
    <property type="protein sequence ID" value="NMM44693.1"/>
    <property type="molecule type" value="Genomic_DNA"/>
</dbReference>
<evidence type="ECO:0000313" key="6">
    <source>
        <dbReference type="Proteomes" id="UP000539372"/>
    </source>
</evidence>
<dbReference type="GO" id="GO:1904680">
    <property type="term" value="F:peptide transmembrane transporter activity"/>
    <property type="evidence" value="ECO:0007669"/>
    <property type="project" value="TreeGrafter"/>
</dbReference>
<evidence type="ECO:0000256" key="2">
    <source>
        <dbReference type="ARBA" id="ARBA00005695"/>
    </source>
</evidence>
<feature type="chain" id="PRO_5031179691" evidence="3">
    <location>
        <begin position="39"/>
        <end position="569"/>
    </location>
</feature>
<comment type="similarity">
    <text evidence="2">Belongs to the bacterial solute-binding protein 5 family.</text>
</comment>
<feature type="domain" description="Solute-binding protein family 5" evidence="4">
    <location>
        <begin position="112"/>
        <end position="462"/>
    </location>
</feature>
<accession>A0A7Y0HFK5</accession>
<protein>
    <submittedName>
        <fullName evidence="5">Peptide ABC transporter substrate-binding protein</fullName>
    </submittedName>
</protein>
<dbReference type="Gene3D" id="3.10.105.10">
    <property type="entry name" value="Dipeptide-binding Protein, Domain 3"/>
    <property type="match status" value="1"/>
</dbReference>
<dbReference type="Proteomes" id="UP000539372">
    <property type="component" value="Unassembled WGS sequence"/>
</dbReference>
<dbReference type="Gene3D" id="3.90.76.10">
    <property type="entry name" value="Dipeptide-binding Protein, Domain 1"/>
    <property type="match status" value="1"/>
</dbReference>
<dbReference type="PANTHER" id="PTHR30290">
    <property type="entry name" value="PERIPLASMIC BINDING COMPONENT OF ABC TRANSPORTER"/>
    <property type="match status" value="1"/>
</dbReference>
<sequence>MVPRPWRHRGLIRPVAAALAGAFALLFFVALSAPQAEAADKRRLTIGISQYPSTLHPSFDSMMAKSYIAGMARRRITTYSPEWLEICQLCTELPSLEKNTAAYETTPDGKPGMAVTYTLKPDAVWADGVPITTRDIAFTVEVGKNPETGIDNAELYSRIDSVDILDDKSFTLHLNKRTCDYSGLAGFDILPAHIERPIFEQGASEYRHRSAYDTDPTQPGLWHGPYRVARVTPGQSILLERNPNWWGARPYFDEILVRAIENTAALTANLLSGDIDMIAGEVGIPVDQALSFEAKHGADFKAVYRPGLFYEHIDLNLDNPILQDSRVRLALLTAIDRDAISQRLFKGVQPVAHGNVNPLDVRYDATAPRVAYNPDRAAALLDEAGWRMGGNGIREKDGQPLTLTIQTTAGNTTRELVEQVLQNQWRAVGVDIRIENEPARVLFGETISKRKFTGLAMFAWLSAPESIPRTTLHSSQIPTAENAWIGQNYTGYANPEMDRIIDDLETECAETDQARLWSRLQHLYAEDLPVLPLYFRSDPFLMPKNLTGVRPTGHQYPSTLWVEEWRLND</sequence>
<evidence type="ECO:0000256" key="3">
    <source>
        <dbReference type="SAM" id="SignalP"/>
    </source>
</evidence>
<dbReference type="CDD" id="cd08513">
    <property type="entry name" value="PBP2_thermophilic_Hb8_like"/>
    <property type="match status" value="1"/>
</dbReference>
<keyword evidence="6" id="KW-1185">Reference proteome</keyword>
<feature type="signal peptide" evidence="3">
    <location>
        <begin position="1"/>
        <end position="38"/>
    </location>
</feature>
<dbReference type="SUPFAM" id="SSF53850">
    <property type="entry name" value="Periplasmic binding protein-like II"/>
    <property type="match status" value="1"/>
</dbReference>